<dbReference type="Proteomes" id="UP000189462">
    <property type="component" value="Unassembled WGS sequence"/>
</dbReference>
<evidence type="ECO:0000256" key="6">
    <source>
        <dbReference type="SAM" id="Phobius"/>
    </source>
</evidence>
<dbReference type="OrthoDB" id="5289056at2"/>
<dbReference type="InterPro" id="IPR029045">
    <property type="entry name" value="ClpP/crotonase-like_dom_sf"/>
</dbReference>
<evidence type="ECO:0000256" key="2">
    <source>
        <dbReference type="ARBA" id="ARBA00022692"/>
    </source>
</evidence>
<dbReference type="InterPro" id="IPR012340">
    <property type="entry name" value="NA-bd_OB-fold"/>
</dbReference>
<dbReference type="Pfam" id="PF01957">
    <property type="entry name" value="NfeD"/>
    <property type="match status" value="1"/>
</dbReference>
<evidence type="ECO:0000259" key="9">
    <source>
        <dbReference type="Pfam" id="PF25145"/>
    </source>
</evidence>
<feature type="domain" description="NfeD-like C-terminal" evidence="7">
    <location>
        <begin position="430"/>
        <end position="485"/>
    </location>
</feature>
<dbReference type="InterPro" id="IPR056739">
    <property type="entry name" value="NfeD_membrane"/>
</dbReference>
<dbReference type="GO" id="GO:0016020">
    <property type="term" value="C:membrane"/>
    <property type="evidence" value="ECO:0007669"/>
    <property type="project" value="UniProtKB-SubCell"/>
</dbReference>
<feature type="domain" description="NfeD integral membrane" evidence="8">
    <location>
        <begin position="299"/>
        <end position="415"/>
    </location>
</feature>
<feature type="region of interest" description="Disordered" evidence="5">
    <location>
        <begin position="140"/>
        <end position="200"/>
    </location>
</feature>
<proteinExistence type="predicted"/>
<dbReference type="SUPFAM" id="SSF52096">
    <property type="entry name" value="ClpP/crotonase"/>
    <property type="match status" value="1"/>
</dbReference>
<dbReference type="InterPro" id="IPR056738">
    <property type="entry name" value="NfeD1b_N"/>
</dbReference>
<keyword evidence="4 6" id="KW-0472">Membrane</keyword>
<dbReference type="Pfam" id="PF25145">
    <property type="entry name" value="NfeD1b_N"/>
    <property type="match status" value="1"/>
</dbReference>
<evidence type="ECO:0000259" key="8">
    <source>
        <dbReference type="Pfam" id="PF24961"/>
    </source>
</evidence>
<dbReference type="EMBL" id="MVBK01000057">
    <property type="protein sequence ID" value="OOG23866.1"/>
    <property type="molecule type" value="Genomic_DNA"/>
</dbReference>
<dbReference type="Pfam" id="PF24961">
    <property type="entry name" value="NfeD_membrane"/>
    <property type="match status" value="1"/>
</dbReference>
<dbReference type="GO" id="GO:0008233">
    <property type="term" value="F:peptidase activity"/>
    <property type="evidence" value="ECO:0007669"/>
    <property type="project" value="UniProtKB-KW"/>
</dbReference>
<dbReference type="STRING" id="108003.B1C78_10080"/>
<feature type="transmembrane region" description="Helical" evidence="6">
    <location>
        <begin position="300"/>
        <end position="317"/>
    </location>
</feature>
<feature type="domain" description="NfeD1b N-terminal" evidence="9">
    <location>
        <begin position="51"/>
        <end position="146"/>
    </location>
</feature>
<evidence type="ECO:0000256" key="3">
    <source>
        <dbReference type="ARBA" id="ARBA00022989"/>
    </source>
</evidence>
<dbReference type="PANTHER" id="PTHR33507">
    <property type="entry name" value="INNER MEMBRANE PROTEIN YBBJ"/>
    <property type="match status" value="1"/>
</dbReference>
<dbReference type="AlphaFoldDB" id="A0A1V3NGG0"/>
<name>A0A1V3NGG0_9GAMM</name>
<keyword evidence="10" id="KW-0645">Protease</keyword>
<dbReference type="Gene3D" id="3.90.226.10">
    <property type="entry name" value="2-enoyl-CoA Hydratase, Chain A, domain 1"/>
    <property type="match status" value="1"/>
</dbReference>
<feature type="transmembrane region" description="Helical" evidence="6">
    <location>
        <begin position="322"/>
        <end position="338"/>
    </location>
</feature>
<dbReference type="PANTHER" id="PTHR33507:SF4">
    <property type="entry name" value="NODULATION COMPETITIVENESS PROTEIN NFED"/>
    <property type="match status" value="1"/>
</dbReference>
<organism evidence="10 11">
    <name type="scientific">Thioalkalivibrio denitrificans</name>
    <dbReference type="NCBI Taxonomy" id="108003"/>
    <lineage>
        <taxon>Bacteria</taxon>
        <taxon>Pseudomonadati</taxon>
        <taxon>Pseudomonadota</taxon>
        <taxon>Gammaproteobacteria</taxon>
        <taxon>Chromatiales</taxon>
        <taxon>Ectothiorhodospiraceae</taxon>
        <taxon>Thioalkalivibrio</taxon>
    </lineage>
</organism>
<dbReference type="Gene3D" id="2.40.50.140">
    <property type="entry name" value="Nucleic acid-binding proteins"/>
    <property type="match status" value="1"/>
</dbReference>
<protein>
    <submittedName>
        <fullName evidence="10">Serine protease</fullName>
    </submittedName>
</protein>
<feature type="transmembrane region" description="Helical" evidence="6">
    <location>
        <begin position="392"/>
        <end position="414"/>
    </location>
</feature>
<evidence type="ECO:0000256" key="5">
    <source>
        <dbReference type="SAM" id="MobiDB-lite"/>
    </source>
</evidence>
<sequence length="498" mass="54156">MITGMFRHRHARKFRLWLWGVLALLGAGLALGVGGEEEERRTAVLLEISGAIGPATSDYVVRGMREARDRNAEIIVLRMDTPGGLDTAMREMIKEILSSPVPVATYVYPAGSRAASAGTYILYASHIAAMAPATNLGSATPVQIGGMPGVPEEPEREDRSRDRDDKNEEERNEGDASAEADEAQEERPAEPRRGETPMERKVLEDAVAYIRGLAERHGRNADWAEQAVREAVNLTATEALEKNVIDVVAESVDDLLQQIHGRTVKMEIGERTLDTENLQLVEIEPDWRSRLLSVITNPNIAYILMMVGIYGIIFELANPGNIFPGVVGVICLVLALYAFQVLPINYAGLALILVGIVLMIAEAFMPSFGVLGFGGIAAFVIGSIILMDEATLTISIPLIGGVALVSALFFIWVLTRLVGIRRRQVVTGKEEMIGLEGTAKEDFSGNRGRVWLHSETWSAESPVPVYEGDSVRVTGMKGLRLVVEPVAEETDTNKGAAT</sequence>
<keyword evidence="3 6" id="KW-1133">Transmembrane helix</keyword>
<feature type="compositionally biased region" description="Basic and acidic residues" evidence="5">
    <location>
        <begin position="185"/>
        <end position="200"/>
    </location>
</feature>
<keyword evidence="11" id="KW-1185">Reference proteome</keyword>
<evidence type="ECO:0000259" key="7">
    <source>
        <dbReference type="Pfam" id="PF01957"/>
    </source>
</evidence>
<keyword evidence="10" id="KW-0378">Hydrolase</keyword>
<feature type="compositionally biased region" description="Acidic residues" evidence="5">
    <location>
        <begin position="170"/>
        <end position="184"/>
    </location>
</feature>
<reference evidence="10 11" key="1">
    <citation type="submission" date="2017-02" db="EMBL/GenBank/DDBJ databases">
        <title>Genomic diversity within the haloalkaliphilic genus Thioalkalivibrio.</title>
        <authorList>
            <person name="Ahn A.-C."/>
            <person name="Meier-Kolthoff J."/>
            <person name="Overmars L."/>
            <person name="Richter M."/>
            <person name="Woyke T."/>
            <person name="Sorokin D.Y."/>
            <person name="Muyzer G."/>
        </authorList>
    </citation>
    <scope>NUCLEOTIDE SEQUENCE [LARGE SCALE GENOMIC DNA]</scope>
    <source>
        <strain evidence="10 11">ALJD</strain>
    </source>
</reference>
<feature type="compositionally biased region" description="Basic and acidic residues" evidence="5">
    <location>
        <begin position="156"/>
        <end position="169"/>
    </location>
</feature>
<gene>
    <name evidence="10" type="ORF">B1C78_10080</name>
</gene>
<evidence type="ECO:0000256" key="4">
    <source>
        <dbReference type="ARBA" id="ARBA00023136"/>
    </source>
</evidence>
<dbReference type="SUPFAM" id="SSF141322">
    <property type="entry name" value="NfeD domain-like"/>
    <property type="match status" value="1"/>
</dbReference>
<feature type="transmembrane region" description="Helical" evidence="6">
    <location>
        <begin position="344"/>
        <end position="361"/>
    </location>
</feature>
<accession>A0A1V3NGG0</accession>
<dbReference type="CDD" id="cd07020">
    <property type="entry name" value="Clp_protease_NfeD_1"/>
    <property type="match status" value="1"/>
</dbReference>
<evidence type="ECO:0000256" key="1">
    <source>
        <dbReference type="ARBA" id="ARBA00004141"/>
    </source>
</evidence>
<dbReference type="InterPro" id="IPR002810">
    <property type="entry name" value="NfeD-like_C"/>
</dbReference>
<feature type="transmembrane region" description="Helical" evidence="6">
    <location>
        <begin position="368"/>
        <end position="386"/>
    </location>
</feature>
<dbReference type="InterPro" id="IPR052165">
    <property type="entry name" value="Membrane_assoc_protease"/>
</dbReference>
<comment type="caution">
    <text evidence="10">The sequence shown here is derived from an EMBL/GenBank/DDBJ whole genome shotgun (WGS) entry which is preliminary data.</text>
</comment>
<evidence type="ECO:0000313" key="10">
    <source>
        <dbReference type="EMBL" id="OOG23866.1"/>
    </source>
</evidence>
<keyword evidence="2 6" id="KW-0812">Transmembrane</keyword>
<evidence type="ECO:0000313" key="11">
    <source>
        <dbReference type="Proteomes" id="UP000189462"/>
    </source>
</evidence>
<dbReference type="GO" id="GO:0006508">
    <property type="term" value="P:proteolysis"/>
    <property type="evidence" value="ECO:0007669"/>
    <property type="project" value="UniProtKB-KW"/>
</dbReference>
<comment type="subcellular location">
    <subcellularLocation>
        <location evidence="1">Membrane</location>
        <topology evidence="1">Multi-pass membrane protein</topology>
    </subcellularLocation>
</comment>